<dbReference type="AlphaFoldDB" id="A0AAV6J8W8"/>
<comment type="caution">
    <text evidence="1">The sequence shown here is derived from an EMBL/GenBank/DDBJ whole genome shotgun (WGS) entry which is preliminary data.</text>
</comment>
<keyword evidence="2" id="KW-1185">Reference proteome</keyword>
<name>A0AAV6J8W8_9ERIC</name>
<dbReference type="Proteomes" id="UP000823749">
    <property type="component" value="Chromosome 8"/>
</dbReference>
<evidence type="ECO:0000313" key="1">
    <source>
        <dbReference type="EMBL" id="KAG5536237.1"/>
    </source>
</evidence>
<accession>A0AAV6J8W8</accession>
<organism evidence="1 2">
    <name type="scientific">Rhododendron griersonianum</name>
    <dbReference type="NCBI Taxonomy" id="479676"/>
    <lineage>
        <taxon>Eukaryota</taxon>
        <taxon>Viridiplantae</taxon>
        <taxon>Streptophyta</taxon>
        <taxon>Embryophyta</taxon>
        <taxon>Tracheophyta</taxon>
        <taxon>Spermatophyta</taxon>
        <taxon>Magnoliopsida</taxon>
        <taxon>eudicotyledons</taxon>
        <taxon>Gunneridae</taxon>
        <taxon>Pentapetalae</taxon>
        <taxon>asterids</taxon>
        <taxon>Ericales</taxon>
        <taxon>Ericaceae</taxon>
        <taxon>Ericoideae</taxon>
        <taxon>Rhodoreae</taxon>
        <taxon>Rhododendron</taxon>
    </lineage>
</organism>
<reference evidence="1" key="1">
    <citation type="submission" date="2020-08" db="EMBL/GenBank/DDBJ databases">
        <title>Plant Genome Project.</title>
        <authorList>
            <person name="Zhang R.-G."/>
        </authorList>
    </citation>
    <scope>NUCLEOTIDE SEQUENCE</scope>
    <source>
        <strain evidence="1">WSP0</strain>
        <tissue evidence="1">Leaf</tissue>
    </source>
</reference>
<evidence type="ECO:0000313" key="2">
    <source>
        <dbReference type="Proteomes" id="UP000823749"/>
    </source>
</evidence>
<gene>
    <name evidence="1" type="ORF">RHGRI_023877</name>
</gene>
<protein>
    <recommendedName>
        <fullName evidence="3">RRM domain-containing protein</fullName>
    </recommendedName>
</protein>
<dbReference type="EMBL" id="JACTNZ010000008">
    <property type="protein sequence ID" value="KAG5536237.1"/>
    <property type="molecule type" value="Genomic_DNA"/>
</dbReference>
<proteinExistence type="predicted"/>
<evidence type="ECO:0008006" key="3">
    <source>
        <dbReference type="Google" id="ProtNLM"/>
    </source>
</evidence>
<sequence>MRAKEWRDSKSLPSPIEHRQYHRLASIPSSPSPIACLTSTTSRCLKGMVMQTVEEDKNEMGVVNLYVGNLPNEMDVVWVGQIFNHYEQVVIDVALRSAFSCVSIGYGREDAGGHEEFDQAFAKFSLLNLQ</sequence>